<gene>
    <name evidence="2" type="primary">TIC20-V</name>
    <name evidence="2" type="ORF">SPIL2461_LOCUS17118</name>
</gene>
<keyword evidence="1" id="KW-0175">Coiled coil</keyword>
<evidence type="ECO:0000313" key="3">
    <source>
        <dbReference type="Proteomes" id="UP000649617"/>
    </source>
</evidence>
<sequence length="162" mass="18522">MENPHEVALIDVPFEERLDSSEPLLPALAARHWRDDKTLLFEIPWDVEDETGPAYEALFALLAEDVESRELAEEGVAPTRLRLAAAELLQQRIQDALDKNLANERQLSRKDLAGRKHGEFEARLHEAAIRLLQNERPLLEDELVFTEDQCSSLRSDLEESQL</sequence>
<keyword evidence="3" id="KW-1185">Reference proteome</keyword>
<dbReference type="OrthoDB" id="439172at2759"/>
<dbReference type="AlphaFoldDB" id="A0A812VW60"/>
<accession>A0A812VW60</accession>
<evidence type="ECO:0000313" key="2">
    <source>
        <dbReference type="EMBL" id="CAE7644655.1"/>
    </source>
</evidence>
<comment type="caution">
    <text evidence="2">The sequence shown here is derived from an EMBL/GenBank/DDBJ whole genome shotgun (WGS) entry which is preliminary data.</text>
</comment>
<evidence type="ECO:0000256" key="1">
    <source>
        <dbReference type="SAM" id="Coils"/>
    </source>
</evidence>
<dbReference type="Proteomes" id="UP000649617">
    <property type="component" value="Unassembled WGS sequence"/>
</dbReference>
<proteinExistence type="predicted"/>
<organism evidence="2 3">
    <name type="scientific">Symbiodinium pilosum</name>
    <name type="common">Dinoflagellate</name>
    <dbReference type="NCBI Taxonomy" id="2952"/>
    <lineage>
        <taxon>Eukaryota</taxon>
        <taxon>Sar</taxon>
        <taxon>Alveolata</taxon>
        <taxon>Dinophyceae</taxon>
        <taxon>Suessiales</taxon>
        <taxon>Symbiodiniaceae</taxon>
        <taxon>Symbiodinium</taxon>
    </lineage>
</organism>
<feature type="coiled-coil region" evidence="1">
    <location>
        <begin position="86"/>
        <end position="149"/>
    </location>
</feature>
<reference evidence="2" key="1">
    <citation type="submission" date="2021-02" db="EMBL/GenBank/DDBJ databases">
        <authorList>
            <person name="Dougan E. K."/>
            <person name="Rhodes N."/>
            <person name="Thang M."/>
            <person name="Chan C."/>
        </authorList>
    </citation>
    <scope>NUCLEOTIDE SEQUENCE</scope>
</reference>
<name>A0A812VW60_SYMPI</name>
<protein>
    <submittedName>
        <fullName evidence="2">TIC20-V protein</fullName>
    </submittedName>
</protein>
<dbReference type="EMBL" id="CAJNIZ010042963">
    <property type="protein sequence ID" value="CAE7644655.1"/>
    <property type="molecule type" value="Genomic_DNA"/>
</dbReference>